<dbReference type="NCBIfam" id="NF001843">
    <property type="entry name" value="PRK00567.1-4"/>
    <property type="match status" value="1"/>
</dbReference>
<evidence type="ECO:0000256" key="9">
    <source>
        <dbReference type="ARBA" id="ARBA00023303"/>
    </source>
</evidence>
<evidence type="ECO:0000256" key="10">
    <source>
        <dbReference type="HAMAP-Rule" id="MF_00115"/>
    </source>
</evidence>
<dbReference type="PANTHER" id="PTHR30266">
    <property type="entry name" value="MECHANOSENSITIVE CHANNEL MSCL"/>
    <property type="match status" value="1"/>
</dbReference>
<proteinExistence type="inferred from homology"/>
<evidence type="ECO:0000256" key="7">
    <source>
        <dbReference type="ARBA" id="ARBA00023065"/>
    </source>
</evidence>
<keyword evidence="13" id="KW-1185">Reference proteome</keyword>
<comment type="similarity">
    <text evidence="2 10">Belongs to the MscL family.</text>
</comment>
<dbReference type="RefSeq" id="WP_301721293.1">
    <property type="nucleotide sequence ID" value="NZ_JAGGJB010000004.1"/>
</dbReference>
<comment type="caution">
    <text evidence="10">Lacks conserved residue(s) required for the propagation of feature annotation.</text>
</comment>
<keyword evidence="6 10" id="KW-1133">Transmembrane helix</keyword>
<evidence type="ECO:0000256" key="1">
    <source>
        <dbReference type="ARBA" id="ARBA00004651"/>
    </source>
</evidence>
<reference evidence="13 14" key="1">
    <citation type="submission" date="2021-03" db="EMBL/GenBank/DDBJ databases">
        <title>Pseudidiomarina terrestris, a new bacterium isolated from saline soil.</title>
        <authorList>
            <person name="Galisteo C."/>
            <person name="De La Haba R."/>
            <person name="Sanchez-Porro C."/>
            <person name="Ventosa A."/>
        </authorList>
    </citation>
    <scope>NUCLEOTIDE SEQUENCE [LARGE SCALE GENOMIC DNA]</scope>
    <source>
        <strain evidence="11 14">1APP75-32.1</strain>
        <strain evidence="13">1APR75-15</strain>
        <strain evidence="12">1ASR75-15</strain>
    </source>
</reference>
<accession>A0AAW7R1B9</accession>
<dbReference type="EMBL" id="JAGGJC010000002">
    <property type="protein sequence ID" value="MDN7129619.1"/>
    <property type="molecule type" value="Genomic_DNA"/>
</dbReference>
<dbReference type="InterPro" id="IPR019823">
    <property type="entry name" value="Mechanosensitive_channel_CS"/>
</dbReference>
<dbReference type="Gene3D" id="1.10.1200.120">
    <property type="entry name" value="Large-conductance mechanosensitive channel, MscL, domain 1"/>
    <property type="match status" value="1"/>
</dbReference>
<evidence type="ECO:0000313" key="13">
    <source>
        <dbReference type="Proteomes" id="UP001169491"/>
    </source>
</evidence>
<gene>
    <name evidence="10 11" type="primary">mscL</name>
    <name evidence="11" type="ORF">J6I90_08435</name>
    <name evidence="12" type="ORF">J6I92_07025</name>
</gene>
<name>A0AAW7R1B9_9GAMM</name>
<dbReference type="Proteomes" id="UP001169491">
    <property type="component" value="Unassembled WGS sequence"/>
</dbReference>
<dbReference type="InterPro" id="IPR001185">
    <property type="entry name" value="MS_channel"/>
</dbReference>
<dbReference type="PANTHER" id="PTHR30266:SF2">
    <property type="entry name" value="LARGE-CONDUCTANCE MECHANOSENSITIVE CHANNEL"/>
    <property type="match status" value="1"/>
</dbReference>
<evidence type="ECO:0000256" key="6">
    <source>
        <dbReference type="ARBA" id="ARBA00022989"/>
    </source>
</evidence>
<feature type="transmembrane region" description="Helical" evidence="10">
    <location>
        <begin position="85"/>
        <end position="106"/>
    </location>
</feature>
<evidence type="ECO:0000313" key="12">
    <source>
        <dbReference type="EMBL" id="MDN7129619.1"/>
    </source>
</evidence>
<evidence type="ECO:0000313" key="14">
    <source>
        <dbReference type="Proteomes" id="UP001169492"/>
    </source>
</evidence>
<organism evidence="11 14">
    <name type="scientific">Pseudidiomarina terrestris</name>
    <dbReference type="NCBI Taxonomy" id="2820060"/>
    <lineage>
        <taxon>Bacteria</taxon>
        <taxon>Pseudomonadati</taxon>
        <taxon>Pseudomonadota</taxon>
        <taxon>Gammaproteobacteria</taxon>
        <taxon>Alteromonadales</taxon>
        <taxon>Idiomarinaceae</taxon>
        <taxon>Pseudidiomarina</taxon>
    </lineage>
</organism>
<dbReference type="GO" id="GO:0008381">
    <property type="term" value="F:mechanosensitive monoatomic ion channel activity"/>
    <property type="evidence" value="ECO:0007669"/>
    <property type="project" value="UniProtKB-UniRule"/>
</dbReference>
<dbReference type="SUPFAM" id="SSF81330">
    <property type="entry name" value="Gated mechanosensitive channel"/>
    <property type="match status" value="1"/>
</dbReference>
<dbReference type="AlphaFoldDB" id="A0AAW7R1B9"/>
<evidence type="ECO:0000256" key="3">
    <source>
        <dbReference type="ARBA" id="ARBA00022448"/>
    </source>
</evidence>
<evidence type="ECO:0000256" key="5">
    <source>
        <dbReference type="ARBA" id="ARBA00022692"/>
    </source>
</evidence>
<comment type="caution">
    <text evidence="11">The sequence shown here is derived from an EMBL/GenBank/DDBJ whole genome shotgun (WGS) entry which is preliminary data.</text>
</comment>
<dbReference type="HAMAP" id="MF_00115">
    <property type="entry name" value="MscL"/>
    <property type="match status" value="1"/>
</dbReference>
<keyword evidence="8 10" id="KW-0472">Membrane</keyword>
<dbReference type="Pfam" id="PF01741">
    <property type="entry name" value="MscL"/>
    <property type="match status" value="1"/>
</dbReference>
<comment type="function">
    <text evidence="10">Channel that opens in response to stretch forces in the membrane lipid bilayer. May participate in the regulation of osmotic pressure changes within the cell.</text>
</comment>
<keyword evidence="10" id="KW-0997">Cell inner membrane</keyword>
<evidence type="ECO:0000256" key="2">
    <source>
        <dbReference type="ARBA" id="ARBA00007254"/>
    </source>
</evidence>
<dbReference type="Proteomes" id="UP001169492">
    <property type="component" value="Unassembled WGS sequence"/>
</dbReference>
<dbReference type="GO" id="GO:0005886">
    <property type="term" value="C:plasma membrane"/>
    <property type="evidence" value="ECO:0007669"/>
    <property type="project" value="UniProtKB-SubCell"/>
</dbReference>
<dbReference type="InterPro" id="IPR036019">
    <property type="entry name" value="MscL_channel"/>
</dbReference>
<dbReference type="NCBIfam" id="TIGR00220">
    <property type="entry name" value="mscL"/>
    <property type="match status" value="1"/>
</dbReference>
<protein>
    <recommendedName>
        <fullName evidence="10">Large-conductance mechanosensitive channel</fullName>
    </recommendedName>
</protein>
<keyword evidence="9 10" id="KW-0407">Ion channel</keyword>
<comment type="subcellular location">
    <subcellularLocation>
        <location evidence="10">Cell inner membrane</location>
        <topology evidence="10">Multi-pass membrane protein</topology>
    </subcellularLocation>
    <subcellularLocation>
        <location evidence="1">Cell membrane</location>
        <topology evidence="1">Multi-pass membrane protein</topology>
    </subcellularLocation>
</comment>
<evidence type="ECO:0000256" key="8">
    <source>
        <dbReference type="ARBA" id="ARBA00023136"/>
    </source>
</evidence>
<evidence type="ECO:0000313" key="11">
    <source>
        <dbReference type="EMBL" id="MDN7124908.1"/>
    </source>
</evidence>
<keyword evidence="4 10" id="KW-1003">Cell membrane</keyword>
<evidence type="ECO:0000256" key="4">
    <source>
        <dbReference type="ARBA" id="ARBA00022475"/>
    </source>
</evidence>
<keyword evidence="3 10" id="KW-0813">Transport</keyword>
<dbReference type="PRINTS" id="PR01264">
    <property type="entry name" value="MECHCHANNEL"/>
</dbReference>
<sequence length="153" mass="16352">MLKEFKKFALKGNVVDMAVGIIIGGAFSTIVKSFVADIIMPPIGLLLGGVDFNNMFWVLKKGVENPGPYVALSDAQAAGAVTMNYGLFITNTISFLIVAFAVFMLVKGMNNLRAKEEPAAVTTKACDYCYSTIPLKATRCPSCTSELKAPATD</sequence>
<dbReference type="InterPro" id="IPR037673">
    <property type="entry name" value="MSC/AndL"/>
</dbReference>
<comment type="subunit">
    <text evidence="10">Homopentamer.</text>
</comment>
<dbReference type="PROSITE" id="PS01327">
    <property type="entry name" value="MSCL"/>
    <property type="match status" value="1"/>
</dbReference>
<keyword evidence="5 10" id="KW-0812">Transmembrane</keyword>
<dbReference type="EMBL" id="JAGGJB010000004">
    <property type="protein sequence ID" value="MDN7124908.1"/>
    <property type="molecule type" value="Genomic_DNA"/>
</dbReference>
<keyword evidence="7 10" id="KW-0406">Ion transport</keyword>